<dbReference type="Pfam" id="PF00691">
    <property type="entry name" value="OmpA"/>
    <property type="match status" value="1"/>
</dbReference>
<evidence type="ECO:0000256" key="2">
    <source>
        <dbReference type="ARBA" id="ARBA00023136"/>
    </source>
</evidence>
<dbReference type="EMBL" id="SOML01000001">
    <property type="protein sequence ID" value="TFD98833.1"/>
    <property type="molecule type" value="Genomic_DNA"/>
</dbReference>
<protein>
    <recommendedName>
        <fullName evidence="5">OmpA-like domain-containing protein</fullName>
    </recommendedName>
</protein>
<evidence type="ECO:0000259" key="5">
    <source>
        <dbReference type="PROSITE" id="PS51123"/>
    </source>
</evidence>
<dbReference type="PANTHER" id="PTHR30329">
    <property type="entry name" value="STATOR ELEMENT OF FLAGELLAR MOTOR COMPLEX"/>
    <property type="match status" value="1"/>
</dbReference>
<dbReference type="InterPro" id="IPR050330">
    <property type="entry name" value="Bact_OuterMem_StrucFunc"/>
</dbReference>
<dbReference type="SUPFAM" id="SSF49464">
    <property type="entry name" value="Carboxypeptidase regulatory domain-like"/>
    <property type="match status" value="1"/>
</dbReference>
<dbReference type="InterPro" id="IPR008969">
    <property type="entry name" value="CarboxyPept-like_regulatory"/>
</dbReference>
<keyword evidence="7" id="KW-1185">Reference proteome</keyword>
<organism evidence="6 7">
    <name type="scientific">Dysgonomonas capnocytophagoides</name>
    <dbReference type="NCBI Taxonomy" id="45254"/>
    <lineage>
        <taxon>Bacteria</taxon>
        <taxon>Pseudomonadati</taxon>
        <taxon>Bacteroidota</taxon>
        <taxon>Bacteroidia</taxon>
        <taxon>Bacteroidales</taxon>
        <taxon>Dysgonomonadaceae</taxon>
        <taxon>Dysgonomonas</taxon>
    </lineage>
</organism>
<dbReference type="STRING" id="1121485.GCA_000426485_00021"/>
<dbReference type="SUPFAM" id="SSF48452">
    <property type="entry name" value="TPR-like"/>
    <property type="match status" value="1"/>
</dbReference>
<feature type="domain" description="OmpA-like" evidence="5">
    <location>
        <begin position="512"/>
        <end position="656"/>
    </location>
</feature>
<evidence type="ECO:0000256" key="1">
    <source>
        <dbReference type="ARBA" id="ARBA00004442"/>
    </source>
</evidence>
<name>A0A4Y8L8D9_9BACT</name>
<gene>
    <name evidence="6" type="ORF">E2605_01745</name>
</gene>
<keyword evidence="3" id="KW-0998">Cell outer membrane</keyword>
<dbReference type="Gene3D" id="2.60.40.1120">
    <property type="entry name" value="Carboxypeptidase-like, regulatory domain"/>
    <property type="match status" value="1"/>
</dbReference>
<evidence type="ECO:0000313" key="6">
    <source>
        <dbReference type="EMBL" id="TFD98833.1"/>
    </source>
</evidence>
<evidence type="ECO:0000256" key="3">
    <source>
        <dbReference type="ARBA" id="ARBA00023237"/>
    </source>
</evidence>
<proteinExistence type="predicted"/>
<dbReference type="PRINTS" id="PR01021">
    <property type="entry name" value="OMPADOMAIN"/>
</dbReference>
<dbReference type="Gene3D" id="1.25.40.10">
    <property type="entry name" value="Tetratricopeptide repeat domain"/>
    <property type="match status" value="1"/>
</dbReference>
<dbReference type="GO" id="GO:0009279">
    <property type="term" value="C:cell outer membrane"/>
    <property type="evidence" value="ECO:0007669"/>
    <property type="project" value="UniProtKB-SubCell"/>
</dbReference>
<dbReference type="InterPro" id="IPR036737">
    <property type="entry name" value="OmpA-like_sf"/>
</dbReference>
<sequence>MSKFKIYSSIFLLTVVGIFSFSCKQVKLSDADRRFKNGEYFEAANMYRKIYRKIPPKNKDLRGTVAFRLAESYRLSNNVVSANAAYVNALRYNQADTLIRLQYARTLHKAGSYKQAVDQYKIFLESYPQNQFALNGLDGATSAAGIKDNPTKYIVRKMDIFNSRRSEFSPMLLPPEYDIMYITTNRDDVQGEIKSAITGGYNNDIFVTRKDETGKWMKPETAGAVNTEKDEGTPTFSASGNMMYYTFSDDGSEFSSNAAIYKSRRADGSWGKGERLAFPSDSSYMYAHPALSPDGYSLFFVSDMPGGYGGKDIWRASMFGEDVSYIENLGPDINTAGDEMFPYVRNDSTLYFSSDGHPGLGGLDIFKANFDKRAKRWTIENMGVPINSQGDDFGVTFYKDTESGFFSSNRGEARGADHIYSFEYPVVKVSLEGYIVDKDDEFIPNATIRVVGNDGTNEKFNGKPNGTYRFQVNRGVNYVLLASADGYLNAKMDLRTVNEEKDSLYYVDFVLYSINKPAVLENIFYDFDKAALRDESKKELDDLIALLELNPNVTIELSAHTDRKGSDAYNQRLSHNRAQSVVDYLIAHRIDKERLTVAGYGKTKPKVVTRGIVKKYDFLKEGDILTEQFILGLPSEQQEIADQINRRTEFKVLSTTYKLH</sequence>
<dbReference type="RefSeq" id="WP_134435300.1">
    <property type="nucleotide sequence ID" value="NZ_SOML01000001.1"/>
</dbReference>
<comment type="caution">
    <text evidence="6">The sequence shown here is derived from an EMBL/GenBank/DDBJ whole genome shotgun (WGS) entry which is preliminary data.</text>
</comment>
<evidence type="ECO:0000313" key="7">
    <source>
        <dbReference type="Proteomes" id="UP000297861"/>
    </source>
</evidence>
<dbReference type="CDD" id="cd07185">
    <property type="entry name" value="OmpA_C-like"/>
    <property type="match status" value="1"/>
</dbReference>
<dbReference type="PANTHER" id="PTHR30329:SF21">
    <property type="entry name" value="LIPOPROTEIN YIAD-RELATED"/>
    <property type="match status" value="1"/>
</dbReference>
<dbReference type="SUPFAM" id="SSF82171">
    <property type="entry name" value="DPP6 N-terminal domain-like"/>
    <property type="match status" value="1"/>
</dbReference>
<dbReference type="Pfam" id="PF07676">
    <property type="entry name" value="PD40"/>
    <property type="match status" value="4"/>
</dbReference>
<comment type="subcellular location">
    <subcellularLocation>
        <location evidence="1">Cell outer membrane</location>
    </subcellularLocation>
</comment>
<dbReference type="OrthoDB" id="1488841at2"/>
<accession>A0A4Y8L8D9</accession>
<reference evidence="6 7" key="1">
    <citation type="submission" date="2019-03" db="EMBL/GenBank/DDBJ databases">
        <title>San Antonio Military Medical Center submission to MRSN (WRAIR), pending publication.</title>
        <authorList>
            <person name="Blyth D.M."/>
            <person name="Mccarthy S.L."/>
            <person name="Schall S.E."/>
            <person name="Stam J.A."/>
            <person name="Ong A.C."/>
            <person name="Mcgann P.T."/>
        </authorList>
    </citation>
    <scope>NUCLEOTIDE SEQUENCE [LARGE SCALE GENOMIC DNA]</scope>
    <source>
        <strain evidence="6 7">MRSN571793</strain>
    </source>
</reference>
<dbReference type="PROSITE" id="PS51123">
    <property type="entry name" value="OMPA_2"/>
    <property type="match status" value="1"/>
</dbReference>
<dbReference type="InterPro" id="IPR006665">
    <property type="entry name" value="OmpA-like"/>
</dbReference>
<dbReference type="InterPro" id="IPR011990">
    <property type="entry name" value="TPR-like_helical_dom_sf"/>
</dbReference>
<keyword evidence="2 4" id="KW-0472">Membrane</keyword>
<dbReference type="AlphaFoldDB" id="A0A4Y8L8D9"/>
<dbReference type="PROSITE" id="PS51257">
    <property type="entry name" value="PROKAR_LIPOPROTEIN"/>
    <property type="match status" value="1"/>
</dbReference>
<dbReference type="Proteomes" id="UP000297861">
    <property type="component" value="Unassembled WGS sequence"/>
</dbReference>
<evidence type="ECO:0000256" key="4">
    <source>
        <dbReference type="PROSITE-ProRule" id="PRU00473"/>
    </source>
</evidence>
<dbReference type="SUPFAM" id="SSF103088">
    <property type="entry name" value="OmpA-like"/>
    <property type="match status" value="1"/>
</dbReference>
<dbReference type="InterPro" id="IPR006664">
    <property type="entry name" value="OMP_bac"/>
</dbReference>
<dbReference type="InterPro" id="IPR011659">
    <property type="entry name" value="WD40"/>
</dbReference>
<dbReference type="Gene3D" id="3.30.1330.60">
    <property type="entry name" value="OmpA-like domain"/>
    <property type="match status" value="1"/>
</dbReference>